<dbReference type="Gene3D" id="1.10.10.10">
    <property type="entry name" value="Winged helix-like DNA-binding domain superfamily/Winged helix DNA-binding domain"/>
    <property type="match status" value="1"/>
</dbReference>
<protein>
    <recommendedName>
        <fullName evidence="5">HTH luxR-type domain-containing protein</fullName>
    </recommendedName>
</protein>
<keyword evidence="4" id="KW-1133">Transmembrane helix</keyword>
<dbReference type="GO" id="GO:0003677">
    <property type="term" value="F:DNA binding"/>
    <property type="evidence" value="ECO:0007669"/>
    <property type="project" value="UniProtKB-KW"/>
</dbReference>
<organism evidence="6 7">
    <name type="scientific">Slackia equolifaciens</name>
    <dbReference type="NCBI Taxonomy" id="498718"/>
    <lineage>
        <taxon>Bacteria</taxon>
        <taxon>Bacillati</taxon>
        <taxon>Actinomycetota</taxon>
        <taxon>Coriobacteriia</taxon>
        <taxon>Eggerthellales</taxon>
        <taxon>Eggerthellaceae</taxon>
        <taxon>Slackia</taxon>
    </lineage>
</organism>
<evidence type="ECO:0000256" key="2">
    <source>
        <dbReference type="ARBA" id="ARBA00023125"/>
    </source>
</evidence>
<feature type="transmembrane region" description="Helical" evidence="4">
    <location>
        <begin position="328"/>
        <end position="350"/>
    </location>
</feature>
<reference evidence="7" key="1">
    <citation type="submission" date="2018-05" db="EMBL/GenBank/DDBJ databases">
        <title>Genome Sequencing of selected type strains of the family Eggerthellaceae.</title>
        <authorList>
            <person name="Danylec N."/>
            <person name="Stoll D.A."/>
            <person name="Doetsch A."/>
            <person name="Huch M."/>
        </authorList>
    </citation>
    <scope>NUCLEOTIDE SEQUENCE [LARGE SCALE GENOMIC DNA]</scope>
    <source>
        <strain evidence="7">DSM 24851</strain>
    </source>
</reference>
<keyword evidence="4" id="KW-0472">Membrane</keyword>
<evidence type="ECO:0000313" key="7">
    <source>
        <dbReference type="Proteomes" id="UP000269591"/>
    </source>
</evidence>
<dbReference type="PANTHER" id="PTHR44688:SF16">
    <property type="entry name" value="DNA-BINDING TRANSCRIPTIONAL ACTIVATOR DEVR_DOSR"/>
    <property type="match status" value="1"/>
</dbReference>
<dbReference type="OrthoDB" id="3170596at2"/>
<dbReference type="Proteomes" id="UP000269591">
    <property type="component" value="Unassembled WGS sequence"/>
</dbReference>
<keyword evidence="3" id="KW-0804">Transcription</keyword>
<dbReference type="InterPro" id="IPR000792">
    <property type="entry name" value="Tscrpt_reg_LuxR_C"/>
</dbReference>
<keyword evidence="7" id="KW-1185">Reference proteome</keyword>
<dbReference type="InterPro" id="IPR016032">
    <property type="entry name" value="Sig_transdc_resp-reg_C-effctor"/>
</dbReference>
<dbReference type="SMART" id="SM00421">
    <property type="entry name" value="HTH_LUXR"/>
    <property type="match status" value="1"/>
</dbReference>
<sequence>MSNNSISSGMPVRPSSWMYACLALSFCIVSKEAVRYMALWQFEQKTPLLLAIILVVTCALLLSLNKNASVRSFFCDENDGMVLLSVLQSIGLSLRFAVSLGIEMPLWASYLSYVLTELSLVSLAICMLHAVRFGWSEGVEVISWGLAIAGMVQMVLVFIDSIAGRLVLVVAPLLMTGFFIRSRSLQPMGSKGSFGDISSNSDAKGEKAKAMHFLAVFLVSVVLMGAYSQWRPAQDGMLVSALLQLSSGFGLMIPAVVVAMAAKFASPSSLYFAGQAIVFPVALGALYLSSVFDGIGMAFSILLFDSAYSVILLFAWVAVWKAPSADSLLIIVGGLISYKVGWFIGVWGTTGFTSSIPWLGTFIVAIAFIALLGVSSTTLFLSFRGVEKQRASCSDDAARVTFEEACALFAESIALTKRERDVLALLARGRTASYIARDLVVSEPTARTHISHIYRKAGVNSQQQLIDLFEEVSERAALDMSRVASKEKGDRF</sequence>
<dbReference type="AlphaFoldDB" id="A0A3N0B0Y3"/>
<evidence type="ECO:0000256" key="4">
    <source>
        <dbReference type="SAM" id="Phobius"/>
    </source>
</evidence>
<keyword evidence="2" id="KW-0238">DNA-binding</keyword>
<feature type="domain" description="HTH luxR-type" evidence="5">
    <location>
        <begin position="408"/>
        <end position="473"/>
    </location>
</feature>
<feature type="transmembrane region" description="Helical" evidence="4">
    <location>
        <begin position="80"/>
        <end position="98"/>
    </location>
</feature>
<dbReference type="InterPro" id="IPR036388">
    <property type="entry name" value="WH-like_DNA-bd_sf"/>
</dbReference>
<accession>A0A3N0B0Y3</accession>
<dbReference type="CDD" id="cd06170">
    <property type="entry name" value="LuxR_C_like"/>
    <property type="match status" value="1"/>
</dbReference>
<comment type="caution">
    <text evidence="6">The sequence shown here is derived from an EMBL/GenBank/DDBJ whole genome shotgun (WGS) entry which is preliminary data.</text>
</comment>
<evidence type="ECO:0000256" key="3">
    <source>
        <dbReference type="ARBA" id="ARBA00023163"/>
    </source>
</evidence>
<evidence type="ECO:0000256" key="1">
    <source>
        <dbReference type="ARBA" id="ARBA00023015"/>
    </source>
</evidence>
<evidence type="ECO:0000259" key="5">
    <source>
        <dbReference type="PROSITE" id="PS50043"/>
    </source>
</evidence>
<dbReference type="EMBL" id="QIBX01000004">
    <property type="protein sequence ID" value="RNL40787.1"/>
    <property type="molecule type" value="Genomic_DNA"/>
</dbReference>
<proteinExistence type="predicted"/>
<dbReference type="RefSeq" id="WP_123208406.1">
    <property type="nucleotide sequence ID" value="NZ_JBHTHO010000002.1"/>
</dbReference>
<dbReference type="PRINTS" id="PR00038">
    <property type="entry name" value="HTHLUXR"/>
</dbReference>
<feature type="transmembrane region" description="Helical" evidence="4">
    <location>
        <begin position="49"/>
        <end position="68"/>
    </location>
</feature>
<gene>
    <name evidence="6" type="ORF">DMP06_03690</name>
</gene>
<feature type="transmembrane region" description="Helical" evidence="4">
    <location>
        <begin position="210"/>
        <end position="230"/>
    </location>
</feature>
<name>A0A3N0B0Y3_9ACTN</name>
<dbReference type="SUPFAM" id="SSF46894">
    <property type="entry name" value="C-terminal effector domain of the bipartite response regulators"/>
    <property type="match status" value="1"/>
</dbReference>
<feature type="transmembrane region" description="Helical" evidence="4">
    <location>
        <begin position="294"/>
        <end position="316"/>
    </location>
</feature>
<dbReference type="PROSITE" id="PS50043">
    <property type="entry name" value="HTH_LUXR_2"/>
    <property type="match status" value="1"/>
</dbReference>
<evidence type="ECO:0000313" key="6">
    <source>
        <dbReference type="EMBL" id="RNL40787.1"/>
    </source>
</evidence>
<dbReference type="Pfam" id="PF00196">
    <property type="entry name" value="GerE"/>
    <property type="match status" value="1"/>
</dbReference>
<dbReference type="GO" id="GO:0006355">
    <property type="term" value="P:regulation of DNA-templated transcription"/>
    <property type="evidence" value="ECO:0007669"/>
    <property type="project" value="InterPro"/>
</dbReference>
<keyword evidence="4" id="KW-0812">Transmembrane</keyword>
<feature type="transmembrane region" description="Helical" evidence="4">
    <location>
        <begin position="269"/>
        <end position="288"/>
    </location>
</feature>
<dbReference type="PANTHER" id="PTHR44688">
    <property type="entry name" value="DNA-BINDING TRANSCRIPTIONAL ACTIVATOR DEVR_DOSR"/>
    <property type="match status" value="1"/>
</dbReference>
<keyword evidence="1" id="KW-0805">Transcription regulation</keyword>
<feature type="transmembrane region" description="Helical" evidence="4">
    <location>
        <begin position="242"/>
        <end position="262"/>
    </location>
</feature>
<feature type="transmembrane region" description="Helical" evidence="4">
    <location>
        <begin position="356"/>
        <end position="381"/>
    </location>
</feature>
<feature type="transmembrane region" description="Helical" evidence="4">
    <location>
        <begin position="110"/>
        <end position="131"/>
    </location>
</feature>